<dbReference type="EMBL" id="CP025791">
    <property type="protein sequence ID" value="AUP79081.1"/>
    <property type="molecule type" value="Genomic_DNA"/>
</dbReference>
<dbReference type="Gene3D" id="1.10.260.40">
    <property type="entry name" value="lambda repressor-like DNA-binding domains"/>
    <property type="match status" value="1"/>
</dbReference>
<evidence type="ECO:0000259" key="1">
    <source>
        <dbReference type="PROSITE" id="PS50943"/>
    </source>
</evidence>
<proteinExistence type="predicted"/>
<protein>
    <recommendedName>
        <fullName evidence="1">HTH cro/C1-type domain-containing protein</fullName>
    </recommendedName>
</protein>
<evidence type="ECO:0000313" key="3">
    <source>
        <dbReference type="Proteomes" id="UP000235826"/>
    </source>
</evidence>
<dbReference type="CDD" id="cd00093">
    <property type="entry name" value="HTH_XRE"/>
    <property type="match status" value="1"/>
</dbReference>
<gene>
    <name evidence="2" type="ORF">C1H87_10365</name>
</gene>
<evidence type="ECO:0000313" key="2">
    <source>
        <dbReference type="EMBL" id="AUP79081.1"/>
    </source>
</evidence>
<dbReference type="Pfam" id="PF01381">
    <property type="entry name" value="HTH_3"/>
    <property type="match status" value="1"/>
</dbReference>
<name>A0A2K9PPT5_9FLAO</name>
<sequence>MVKLWQSLLSQLTKVIPIITVKKLQIRNGTTSLTICEIELGATKPLPKGYPVNPSSIGDYLKQYRIAHGYTAFEISLELDVYDSTIYKWELGLTEPTPKNIIKIIEFMGYDPRIYNPLKIENYELT</sequence>
<dbReference type="PROSITE" id="PS50943">
    <property type="entry name" value="HTH_CROC1"/>
    <property type="match status" value="1"/>
</dbReference>
<dbReference type="InterPro" id="IPR010982">
    <property type="entry name" value="Lambda_DNA-bd_dom_sf"/>
</dbReference>
<dbReference type="InterPro" id="IPR001387">
    <property type="entry name" value="Cro/C1-type_HTH"/>
</dbReference>
<reference evidence="2 3" key="1">
    <citation type="submission" date="2018-01" db="EMBL/GenBank/DDBJ databases">
        <title>Complete genome sequence of Flavivirga eckloniae ECD14 isolated from seaweed Ecklonia cava.</title>
        <authorList>
            <person name="Lee J.H."/>
            <person name="Baik K.S."/>
            <person name="Seong C.N."/>
        </authorList>
    </citation>
    <scope>NUCLEOTIDE SEQUENCE [LARGE SCALE GENOMIC DNA]</scope>
    <source>
        <strain evidence="2 3">ECD14</strain>
    </source>
</reference>
<feature type="domain" description="HTH cro/C1-type" evidence="1">
    <location>
        <begin position="61"/>
        <end position="115"/>
    </location>
</feature>
<dbReference type="Proteomes" id="UP000235826">
    <property type="component" value="Chromosome"/>
</dbReference>
<accession>A0A2K9PPT5</accession>
<dbReference type="AlphaFoldDB" id="A0A2K9PPT5"/>
<keyword evidence="3" id="KW-1185">Reference proteome</keyword>
<dbReference type="GO" id="GO:0003677">
    <property type="term" value="F:DNA binding"/>
    <property type="evidence" value="ECO:0007669"/>
    <property type="project" value="InterPro"/>
</dbReference>
<dbReference type="SMART" id="SM00530">
    <property type="entry name" value="HTH_XRE"/>
    <property type="match status" value="1"/>
</dbReference>
<dbReference type="KEGG" id="fek:C1H87_10365"/>
<organism evidence="2 3">
    <name type="scientific">Flavivirga eckloniae</name>
    <dbReference type="NCBI Taxonomy" id="1803846"/>
    <lineage>
        <taxon>Bacteria</taxon>
        <taxon>Pseudomonadati</taxon>
        <taxon>Bacteroidota</taxon>
        <taxon>Flavobacteriia</taxon>
        <taxon>Flavobacteriales</taxon>
        <taxon>Flavobacteriaceae</taxon>
        <taxon>Flavivirga</taxon>
    </lineage>
</organism>
<dbReference type="SUPFAM" id="SSF47413">
    <property type="entry name" value="lambda repressor-like DNA-binding domains"/>
    <property type="match status" value="1"/>
</dbReference>